<dbReference type="GO" id="GO:0005524">
    <property type="term" value="F:ATP binding"/>
    <property type="evidence" value="ECO:0007669"/>
    <property type="project" value="UniProtKB-KW"/>
</dbReference>
<feature type="domain" description="PAS" evidence="14">
    <location>
        <begin position="284"/>
        <end position="357"/>
    </location>
</feature>
<dbReference type="SUPFAM" id="SSF55785">
    <property type="entry name" value="PYP-like sensor domain (PAS domain)"/>
    <property type="match status" value="3"/>
</dbReference>
<evidence type="ECO:0000256" key="12">
    <source>
        <dbReference type="SAM" id="Coils"/>
    </source>
</evidence>
<reference evidence="16 17" key="1">
    <citation type="submission" date="2017-11" db="EMBL/GenBank/DDBJ databases">
        <title>Isolation and Characterization of Family Methanocellaceae Species from Potential Methane Hydrate Area Offshore Southwestern Taiwan.</title>
        <authorList>
            <person name="Zhang W.-L."/>
            <person name="Chen W.-C."/>
            <person name="Lai M.-C."/>
            <person name="Chen S.-C."/>
        </authorList>
    </citation>
    <scope>NUCLEOTIDE SEQUENCE [LARGE SCALE GENOMIC DNA]</scope>
    <source>
        <strain evidence="16 17">CWC-04</strain>
    </source>
</reference>
<dbReference type="EMBL" id="PGCK01000007">
    <property type="protein sequence ID" value="MCD1295224.1"/>
    <property type="molecule type" value="Genomic_DNA"/>
</dbReference>
<evidence type="ECO:0000313" key="17">
    <source>
        <dbReference type="Proteomes" id="UP001320159"/>
    </source>
</evidence>
<evidence type="ECO:0000259" key="14">
    <source>
        <dbReference type="PROSITE" id="PS50112"/>
    </source>
</evidence>
<dbReference type="InterPro" id="IPR001610">
    <property type="entry name" value="PAC"/>
</dbReference>
<dbReference type="SMART" id="SM00387">
    <property type="entry name" value="HATPase_c"/>
    <property type="match status" value="1"/>
</dbReference>
<evidence type="ECO:0000256" key="1">
    <source>
        <dbReference type="ARBA" id="ARBA00000085"/>
    </source>
</evidence>
<dbReference type="SUPFAM" id="SSF55874">
    <property type="entry name" value="ATPase domain of HSP90 chaperone/DNA topoisomerase II/histidine kinase"/>
    <property type="match status" value="1"/>
</dbReference>
<keyword evidence="6" id="KW-0547">Nucleotide-binding</keyword>
<evidence type="ECO:0000256" key="3">
    <source>
        <dbReference type="ARBA" id="ARBA00012438"/>
    </source>
</evidence>
<proteinExistence type="predicted"/>
<accession>A0AAP2RDF0</accession>
<comment type="subcellular location">
    <subcellularLocation>
        <location evidence="2">Membrane</location>
        <topology evidence="2">Multi-pass membrane protein</topology>
    </subcellularLocation>
</comment>
<dbReference type="Gene3D" id="3.30.565.10">
    <property type="entry name" value="Histidine kinase-like ATPase, C-terminal domain"/>
    <property type="match status" value="1"/>
</dbReference>
<dbReference type="PROSITE" id="PS50113">
    <property type="entry name" value="PAC"/>
    <property type="match status" value="1"/>
</dbReference>
<dbReference type="SMART" id="SM00086">
    <property type="entry name" value="PAC"/>
    <property type="match status" value="1"/>
</dbReference>
<evidence type="ECO:0000256" key="5">
    <source>
        <dbReference type="ARBA" id="ARBA00022692"/>
    </source>
</evidence>
<name>A0AAP2RDF0_9EURY</name>
<comment type="caution">
    <text evidence="16">The sequence shown here is derived from an EMBL/GenBank/DDBJ whole genome shotgun (WGS) entry which is preliminary data.</text>
</comment>
<evidence type="ECO:0000256" key="2">
    <source>
        <dbReference type="ARBA" id="ARBA00004141"/>
    </source>
</evidence>
<dbReference type="EC" id="2.7.13.3" evidence="3"/>
<evidence type="ECO:0000259" key="13">
    <source>
        <dbReference type="PROSITE" id="PS50109"/>
    </source>
</evidence>
<keyword evidence="12" id="KW-0175">Coiled coil</keyword>
<dbReference type="Gene3D" id="3.30.450.20">
    <property type="entry name" value="PAS domain"/>
    <property type="match status" value="3"/>
</dbReference>
<evidence type="ECO:0000313" key="16">
    <source>
        <dbReference type="EMBL" id="MCD1295224.1"/>
    </source>
</evidence>
<dbReference type="InterPro" id="IPR013656">
    <property type="entry name" value="PAS_4"/>
</dbReference>
<dbReference type="Pfam" id="PF08448">
    <property type="entry name" value="PAS_4"/>
    <property type="match status" value="1"/>
</dbReference>
<dbReference type="SMART" id="SM00091">
    <property type="entry name" value="PAS"/>
    <property type="match status" value="3"/>
</dbReference>
<dbReference type="InterPro" id="IPR035965">
    <property type="entry name" value="PAS-like_dom_sf"/>
</dbReference>
<dbReference type="NCBIfam" id="TIGR00229">
    <property type="entry name" value="sensory_box"/>
    <property type="match status" value="2"/>
</dbReference>
<dbReference type="CDD" id="cd00075">
    <property type="entry name" value="HATPase"/>
    <property type="match status" value="1"/>
</dbReference>
<dbReference type="InterPro" id="IPR004358">
    <property type="entry name" value="Sig_transdc_His_kin-like_C"/>
</dbReference>
<dbReference type="PANTHER" id="PTHR42878:SF7">
    <property type="entry name" value="SENSOR HISTIDINE KINASE GLRK"/>
    <property type="match status" value="1"/>
</dbReference>
<dbReference type="InterPro" id="IPR000700">
    <property type="entry name" value="PAS-assoc_C"/>
</dbReference>
<dbReference type="InterPro" id="IPR036890">
    <property type="entry name" value="HATPase_C_sf"/>
</dbReference>
<dbReference type="Pfam" id="PF02518">
    <property type="entry name" value="HATPase_c"/>
    <property type="match status" value="1"/>
</dbReference>
<evidence type="ECO:0000256" key="10">
    <source>
        <dbReference type="ARBA" id="ARBA00023012"/>
    </source>
</evidence>
<dbReference type="GO" id="GO:0016020">
    <property type="term" value="C:membrane"/>
    <property type="evidence" value="ECO:0007669"/>
    <property type="project" value="UniProtKB-SubCell"/>
</dbReference>
<feature type="domain" description="Histidine kinase" evidence="13">
    <location>
        <begin position="424"/>
        <end position="640"/>
    </location>
</feature>
<dbReference type="PROSITE" id="PS50109">
    <property type="entry name" value="HIS_KIN"/>
    <property type="match status" value="1"/>
</dbReference>
<organism evidence="16 17">
    <name type="scientific">Methanooceanicella nereidis</name>
    <dbReference type="NCBI Taxonomy" id="2052831"/>
    <lineage>
        <taxon>Archaea</taxon>
        <taxon>Methanobacteriati</taxon>
        <taxon>Methanobacteriota</taxon>
        <taxon>Stenosarchaea group</taxon>
        <taxon>Methanomicrobia</taxon>
        <taxon>Methanocellales</taxon>
        <taxon>Methanocellaceae</taxon>
        <taxon>Methanooceanicella</taxon>
    </lineage>
</organism>
<evidence type="ECO:0000256" key="6">
    <source>
        <dbReference type="ARBA" id="ARBA00022741"/>
    </source>
</evidence>
<evidence type="ECO:0000256" key="4">
    <source>
        <dbReference type="ARBA" id="ARBA00022679"/>
    </source>
</evidence>
<evidence type="ECO:0000256" key="11">
    <source>
        <dbReference type="ARBA" id="ARBA00023136"/>
    </source>
</evidence>
<feature type="domain" description="PAC" evidence="15">
    <location>
        <begin position="361"/>
        <end position="413"/>
    </location>
</feature>
<dbReference type="GO" id="GO:0000156">
    <property type="term" value="F:phosphorelay response regulator activity"/>
    <property type="evidence" value="ECO:0007669"/>
    <property type="project" value="TreeGrafter"/>
</dbReference>
<keyword evidence="4" id="KW-0808">Transferase</keyword>
<dbReference type="InterPro" id="IPR005467">
    <property type="entry name" value="His_kinase_dom"/>
</dbReference>
<protein>
    <recommendedName>
        <fullName evidence="3">histidine kinase</fullName>
        <ecNumber evidence="3">2.7.13.3</ecNumber>
    </recommendedName>
</protein>
<dbReference type="PANTHER" id="PTHR42878">
    <property type="entry name" value="TWO-COMPONENT HISTIDINE KINASE"/>
    <property type="match status" value="1"/>
</dbReference>
<dbReference type="PROSITE" id="PS50112">
    <property type="entry name" value="PAS"/>
    <property type="match status" value="1"/>
</dbReference>
<feature type="coiled-coil region" evidence="12">
    <location>
        <begin position="22"/>
        <end position="49"/>
    </location>
</feature>
<evidence type="ECO:0000256" key="7">
    <source>
        <dbReference type="ARBA" id="ARBA00022777"/>
    </source>
</evidence>
<dbReference type="AlphaFoldDB" id="A0AAP2RDF0"/>
<dbReference type="GO" id="GO:0006355">
    <property type="term" value="P:regulation of DNA-templated transcription"/>
    <property type="evidence" value="ECO:0007669"/>
    <property type="project" value="InterPro"/>
</dbReference>
<feature type="coiled-coil region" evidence="12">
    <location>
        <begin position="397"/>
        <end position="424"/>
    </location>
</feature>
<keyword evidence="11" id="KW-0472">Membrane</keyword>
<keyword evidence="5" id="KW-0812">Transmembrane</keyword>
<dbReference type="InterPro" id="IPR013767">
    <property type="entry name" value="PAS_fold"/>
</dbReference>
<dbReference type="InterPro" id="IPR003594">
    <property type="entry name" value="HATPase_dom"/>
</dbReference>
<dbReference type="GO" id="GO:0007234">
    <property type="term" value="P:osmosensory signaling via phosphorelay pathway"/>
    <property type="evidence" value="ECO:0007669"/>
    <property type="project" value="TreeGrafter"/>
</dbReference>
<keyword evidence="9" id="KW-1133">Transmembrane helix</keyword>
<dbReference type="PRINTS" id="PR00344">
    <property type="entry name" value="BCTRLSENSOR"/>
</dbReference>
<dbReference type="Pfam" id="PF00989">
    <property type="entry name" value="PAS"/>
    <property type="match status" value="1"/>
</dbReference>
<evidence type="ECO:0000256" key="8">
    <source>
        <dbReference type="ARBA" id="ARBA00022840"/>
    </source>
</evidence>
<comment type="catalytic activity">
    <reaction evidence="1">
        <text>ATP + protein L-histidine = ADP + protein N-phospho-L-histidine.</text>
        <dbReference type="EC" id="2.7.13.3"/>
    </reaction>
</comment>
<sequence>MRKRRSAEVYTFNMDENQDRAKESLIEELEFLRDRIKKLEQTEIEKEVDANLITGVLDRSHDAMILLDTEDRLCYINDEARHIFNIRNEAMGEIFWAIYPKSTTSIFYKEYFRAKQDKKFIRLVEHIHAQNKWYEVHISPASNGTLLILYDITSRMHIDEIIRLVHYTINNYSDAVLWVKPNGRPFYVNRATIGYLGYEYNQLLNMRIFKLIPDFSEEYWPKIWKTIKDKKHIEFESVLQNMEGKAFSVDISCDYINFFDKEYICVNIHDITSRKTIMDELAKSEEKYRELVENANSMIVRMDVNGNINFFNEFAQNFFGYKKEEIIGKNILETIVPETSSKKEDLRSKIRYVIQHIEEYPHMENENILRNGERVWISWTNKAIKDSKGDIVEILSVGNDSTELKRYQDELEKAKTQAELYMDLMSHDINNMNQIGIGFLELALETQGIDENVKQLLLKPLDVLRNSSYLIQNVNKLQKAREGVIRKESVDLEKLLKEVISRYTHIARREVRIEYSSEQGCTVNANELLLDVFTNIISNSIRHSTGPLAIGVQMSKIQEGETEYCKVEIEDNGPGIPDDVKDRLFDRMRKREAKIAGKGLGLYLVKALIESFDGKILVEDRVKGDFSRGCKFIVLLPAVKDAV</sequence>
<gene>
    <name evidence="16" type="ORF">CUJ83_09460</name>
</gene>
<keyword evidence="10" id="KW-0902">Two-component regulatory system</keyword>
<keyword evidence="8" id="KW-0067">ATP-binding</keyword>
<dbReference type="CDD" id="cd00130">
    <property type="entry name" value="PAS"/>
    <property type="match status" value="2"/>
</dbReference>
<dbReference type="Proteomes" id="UP001320159">
    <property type="component" value="Unassembled WGS sequence"/>
</dbReference>
<dbReference type="InterPro" id="IPR050351">
    <property type="entry name" value="BphY/WalK/GraS-like"/>
</dbReference>
<evidence type="ECO:0000256" key="9">
    <source>
        <dbReference type="ARBA" id="ARBA00022989"/>
    </source>
</evidence>
<dbReference type="Pfam" id="PF13426">
    <property type="entry name" value="PAS_9"/>
    <property type="match status" value="1"/>
</dbReference>
<dbReference type="GO" id="GO:0030295">
    <property type="term" value="F:protein kinase activator activity"/>
    <property type="evidence" value="ECO:0007669"/>
    <property type="project" value="TreeGrafter"/>
</dbReference>
<dbReference type="InterPro" id="IPR000014">
    <property type="entry name" value="PAS"/>
</dbReference>
<keyword evidence="17" id="KW-1185">Reference proteome</keyword>
<evidence type="ECO:0000259" key="15">
    <source>
        <dbReference type="PROSITE" id="PS50113"/>
    </source>
</evidence>
<dbReference type="GO" id="GO:0004673">
    <property type="term" value="F:protein histidine kinase activity"/>
    <property type="evidence" value="ECO:0007669"/>
    <property type="project" value="UniProtKB-EC"/>
</dbReference>
<keyword evidence="7" id="KW-0418">Kinase</keyword>